<dbReference type="EC" id="3.2.1.131" evidence="10"/>
<reference evidence="14 15" key="1">
    <citation type="submission" date="2020-08" db="EMBL/GenBank/DDBJ databases">
        <title>Genomic Encyclopedia of Type Strains, Phase IV (KMG-IV): sequencing the most valuable type-strain genomes for metagenomic binning, comparative biology and taxonomic classification.</title>
        <authorList>
            <person name="Goeker M."/>
        </authorList>
    </citation>
    <scope>NUCLEOTIDE SEQUENCE [LARGE SCALE GENOMIC DNA]</scope>
    <source>
        <strain evidence="14 15">DSM 29854</strain>
    </source>
</reference>
<dbReference type="GO" id="GO:0046559">
    <property type="term" value="F:alpha-glucuronidase activity"/>
    <property type="evidence" value="ECO:0007669"/>
    <property type="project" value="InterPro"/>
</dbReference>
<keyword evidence="3 8" id="KW-0378">Hydrolase</keyword>
<dbReference type="EMBL" id="JACJIQ010000006">
    <property type="protein sequence ID" value="MBA9077262.1"/>
    <property type="molecule type" value="Genomic_DNA"/>
</dbReference>
<dbReference type="InterPro" id="IPR005154">
    <property type="entry name" value="Glyco_hydro_67_aGlcAse_N"/>
</dbReference>
<name>A0A839GEB4_9BACT</name>
<dbReference type="FunFam" id="3.20.20.80:FF:000096">
    <property type="entry name" value="Xylan alpha-1,2-glucuronidase"/>
    <property type="match status" value="1"/>
</dbReference>
<keyword evidence="4 10" id="KW-0119">Carbohydrate metabolism</keyword>
<dbReference type="SUPFAM" id="SSF51445">
    <property type="entry name" value="(Trans)glycosidases"/>
    <property type="match status" value="1"/>
</dbReference>
<dbReference type="PANTHER" id="PTHR39207:SF1">
    <property type="entry name" value="ALPHA-GLUCURONIDASE A"/>
    <property type="match status" value="1"/>
</dbReference>
<dbReference type="PANTHER" id="PTHR39207">
    <property type="entry name" value="ALPHA-GLUCURONIDASE A"/>
    <property type="match status" value="1"/>
</dbReference>
<evidence type="ECO:0000256" key="10">
    <source>
        <dbReference type="RuleBase" id="RU361198"/>
    </source>
</evidence>
<feature type="active site" description="Proton acceptor" evidence="9">
    <location>
        <position position="367"/>
    </location>
</feature>
<dbReference type="GO" id="GO:0033939">
    <property type="term" value="F:xylan alpha-1,2-glucuronosidase activity"/>
    <property type="evidence" value="ECO:0007669"/>
    <property type="project" value="UniProtKB-EC"/>
</dbReference>
<dbReference type="InterPro" id="IPR037054">
    <property type="entry name" value="A-glucoronidase_C_sf"/>
</dbReference>
<dbReference type="InterPro" id="IPR011100">
    <property type="entry name" value="Glyco_hydro_67_cat"/>
</dbReference>
<dbReference type="PIRSF" id="PIRSF029900">
    <property type="entry name" value="Alpha-glucuronds"/>
    <property type="match status" value="1"/>
</dbReference>
<evidence type="ECO:0000256" key="2">
    <source>
        <dbReference type="ARBA" id="ARBA00022651"/>
    </source>
</evidence>
<keyword evidence="5 8" id="KW-0326">Glycosidase</keyword>
<dbReference type="AlphaFoldDB" id="A0A839GEB4"/>
<evidence type="ECO:0000256" key="3">
    <source>
        <dbReference type="ARBA" id="ARBA00022801"/>
    </source>
</evidence>
<evidence type="ECO:0000259" key="13">
    <source>
        <dbReference type="Pfam" id="PF07488"/>
    </source>
</evidence>
<feature type="domain" description="Alpha glucuronidase N-terminal" evidence="11">
    <location>
        <begin position="11"/>
        <end position="132"/>
    </location>
</feature>
<feature type="active site" description="Proton donor" evidence="9">
    <location>
        <position position="293"/>
    </location>
</feature>
<feature type="domain" description="Glycosyl hydrolase family 67 C-terminal" evidence="12">
    <location>
        <begin position="456"/>
        <end position="680"/>
    </location>
</feature>
<accession>A0A839GEB4</accession>
<organism evidence="14 15">
    <name type="scientific">Rufibacter quisquiliarum</name>
    <dbReference type="NCBI Taxonomy" id="1549639"/>
    <lineage>
        <taxon>Bacteria</taxon>
        <taxon>Pseudomonadati</taxon>
        <taxon>Bacteroidota</taxon>
        <taxon>Cytophagia</taxon>
        <taxon>Cytophagales</taxon>
        <taxon>Hymenobacteraceae</taxon>
        <taxon>Rufibacter</taxon>
    </lineage>
</organism>
<evidence type="ECO:0000256" key="7">
    <source>
        <dbReference type="ARBA" id="ARBA00052795"/>
    </source>
</evidence>
<dbReference type="InterPro" id="IPR029018">
    <property type="entry name" value="Hex-like_dom2"/>
</dbReference>
<evidence type="ECO:0000313" key="15">
    <source>
        <dbReference type="Proteomes" id="UP000563094"/>
    </source>
</evidence>
<keyword evidence="6 10" id="KW-0624">Polysaccharide degradation</keyword>
<dbReference type="GO" id="GO:2000886">
    <property type="term" value="P:glucuronoxylan catabolic process"/>
    <property type="evidence" value="ECO:0007669"/>
    <property type="project" value="UniProtKB-ARBA"/>
</dbReference>
<dbReference type="InterPro" id="IPR017853">
    <property type="entry name" value="GH"/>
</dbReference>
<keyword evidence="15" id="KW-1185">Reference proteome</keyword>
<evidence type="ECO:0000256" key="9">
    <source>
        <dbReference type="PIRSR" id="PIRSR029900-1"/>
    </source>
</evidence>
<evidence type="ECO:0000256" key="5">
    <source>
        <dbReference type="ARBA" id="ARBA00023295"/>
    </source>
</evidence>
<sequence length="702" mass="79997">MAAHADDGYRLWLRYDLIKTEAKLARYRQHLQEIVVQGSSPTLKAAKDELKQGLSGLLGNAVNLSAEPSRAFTLVAGTPKSSAFISSLNVSTRLQEAGQEGYLLFTHKTNGRTCTVIAANTDAGVLYGAFHLLRLLQTEQDITSLNLSSAPKTQHRILNHWDNLDRTVERGYSGFSLWDWHKLPEYIDQRYIDYARANASIGINGTVLTNVNANSLVLTEEYLQKVAALANAFRPYGLKVYLTARFSSPLEIGGLKTADPLNPEVQAWWKRKVQEIYRHIPDFGGFLVKANSEGQPGPQNYGRTHADGANMMADALAPMGGIVMWRAFVYDNNVPDDRAKQAYNEFKPLDGTFRKNVLVQVKNGAIDFQPREPFHPLFGAMPRTPLMMEFQITQEYLGQGTHLAYLAPLYKEVLESDTYAKGKGSTVAKVVDGSLHQYTTTGMAGVANIGTDRNWTGHHFGQANWYSFGRLAWDHTLASDQMAQEWLRMTFSNEDAFLQPTRKMMLRSHETVVNYMTPLGLHHIMGWNHHYGPGPWIKDKPRADWTSVYYHRATEKGIGFDRTKTGSNAVAQYFAPVEKLFSSLKNCPEKYLLWFHHLPWDYKVSSGRILWDELCYRYAEGVNEVRDMQQTWEQQQNHVDPERFKHVQTFLKIQEKEARWWRDACLLYFQTFSKRPIPAGLEKPAHDLEYYQRIEPKFAPGI</sequence>
<dbReference type="Pfam" id="PF07477">
    <property type="entry name" value="Glyco_hydro_67C"/>
    <property type="match status" value="1"/>
</dbReference>
<dbReference type="SUPFAM" id="SSF55545">
    <property type="entry name" value="beta-N-acetylhexosaminidase-like domain"/>
    <property type="match status" value="1"/>
</dbReference>
<evidence type="ECO:0000256" key="6">
    <source>
        <dbReference type="ARBA" id="ARBA00023326"/>
    </source>
</evidence>
<comment type="subunit">
    <text evidence="10">Homodimer.</text>
</comment>
<evidence type="ECO:0000256" key="8">
    <source>
        <dbReference type="PIRNR" id="PIRNR029900"/>
    </source>
</evidence>
<proteinExistence type="inferred from homology"/>
<comment type="caution">
    <text evidence="14">The sequence shown here is derived from an EMBL/GenBank/DDBJ whole genome shotgun (WGS) entry which is preliminary data.</text>
</comment>
<evidence type="ECO:0000259" key="11">
    <source>
        <dbReference type="Pfam" id="PF03648"/>
    </source>
</evidence>
<evidence type="ECO:0000256" key="1">
    <source>
        <dbReference type="ARBA" id="ARBA00008833"/>
    </source>
</evidence>
<evidence type="ECO:0000313" key="14">
    <source>
        <dbReference type="EMBL" id="MBA9077262.1"/>
    </source>
</evidence>
<comment type="catalytic activity">
    <reaction evidence="7 10">
        <text>Hydrolysis of (1-&gt;2)-alpha-D-(4-O-methyl)glucuronosyl links in the main chain of hardwood xylans.</text>
        <dbReference type="EC" id="3.2.1.131"/>
    </reaction>
</comment>
<gene>
    <name evidence="14" type="ORF">FHS90_001973</name>
</gene>
<dbReference type="Pfam" id="PF07488">
    <property type="entry name" value="Glyco_hydro_67M"/>
    <property type="match status" value="1"/>
</dbReference>
<evidence type="ECO:0000256" key="4">
    <source>
        <dbReference type="ARBA" id="ARBA00023277"/>
    </source>
</evidence>
<keyword evidence="2 8" id="KW-0858">Xylan degradation</keyword>
<dbReference type="Pfam" id="PF03648">
    <property type="entry name" value="Glyco_hydro_67N"/>
    <property type="match status" value="1"/>
</dbReference>
<dbReference type="Gene3D" id="3.90.1330.10">
    <property type="entry name" value="Alpha-glucuronidase, C-terminal domain"/>
    <property type="match status" value="1"/>
</dbReference>
<dbReference type="Gene3D" id="3.30.379.10">
    <property type="entry name" value="Chitobiase/beta-hexosaminidase domain 2-like"/>
    <property type="match status" value="1"/>
</dbReference>
<feature type="domain" description="Glycosyl hydrolase family 67 catalytic" evidence="13">
    <location>
        <begin position="136"/>
        <end position="455"/>
    </location>
</feature>
<dbReference type="GO" id="GO:0005576">
    <property type="term" value="C:extracellular region"/>
    <property type="evidence" value="ECO:0007669"/>
    <property type="project" value="InterPro"/>
</dbReference>
<feature type="active site" description="Proton acceptor" evidence="9">
    <location>
        <position position="395"/>
    </location>
</feature>
<dbReference type="InterPro" id="IPR011395">
    <property type="entry name" value="Glyco_hydro_67_aGlcAse"/>
</dbReference>
<dbReference type="Gene3D" id="3.20.20.80">
    <property type="entry name" value="Glycosidases"/>
    <property type="match status" value="1"/>
</dbReference>
<evidence type="ECO:0000259" key="12">
    <source>
        <dbReference type="Pfam" id="PF07477"/>
    </source>
</evidence>
<comment type="similarity">
    <text evidence="1 8 10">Belongs to the glycosyl hydrolase 67 family.</text>
</comment>
<dbReference type="InterPro" id="IPR011099">
    <property type="entry name" value="Glyco_hydro_67_C"/>
</dbReference>
<dbReference type="Proteomes" id="UP000563094">
    <property type="component" value="Unassembled WGS sequence"/>
</dbReference>
<protein>
    <recommendedName>
        <fullName evidence="10">Xylan alpha-1,2-glucuronidase</fullName>
        <ecNumber evidence="10">3.2.1.131</ecNumber>
    </recommendedName>
</protein>